<gene>
    <name evidence="1" type="ORF">L8U58_09505</name>
</gene>
<name>A0A9X3RS68_9CORY</name>
<organism evidence="1 2">
    <name type="scientific">Corynebacterium macclintockiae</name>
    <dbReference type="NCBI Taxonomy" id="2913501"/>
    <lineage>
        <taxon>Bacteria</taxon>
        <taxon>Bacillati</taxon>
        <taxon>Actinomycetota</taxon>
        <taxon>Actinomycetes</taxon>
        <taxon>Mycobacteriales</taxon>
        <taxon>Corynebacteriaceae</taxon>
        <taxon>Corynebacterium</taxon>
    </lineage>
</organism>
<dbReference type="Pfam" id="PF10698">
    <property type="entry name" value="DUF2505"/>
    <property type="match status" value="1"/>
</dbReference>
<reference evidence="1" key="1">
    <citation type="submission" date="2022-02" db="EMBL/GenBank/DDBJ databases">
        <title>Corynebacterium sp. from urogenital microbiome.</title>
        <authorList>
            <person name="Cappelli E.A."/>
            <person name="Ribeiro T.G."/>
            <person name="Peixe L."/>
        </authorList>
    </citation>
    <scope>NUCLEOTIDE SEQUENCE</scope>
    <source>
        <strain evidence="1">C9Ua_112</strain>
    </source>
</reference>
<keyword evidence="2" id="KW-1185">Reference proteome</keyword>
<dbReference type="RefSeq" id="WP_034966334.1">
    <property type="nucleotide sequence ID" value="NZ_JAKMUV010000015.1"/>
</dbReference>
<dbReference type="GeneID" id="301813793"/>
<evidence type="ECO:0000313" key="2">
    <source>
        <dbReference type="Proteomes" id="UP001146505"/>
    </source>
</evidence>
<dbReference type="AlphaFoldDB" id="A0A9X3RS68"/>
<evidence type="ECO:0000313" key="1">
    <source>
        <dbReference type="EMBL" id="MCZ9305751.1"/>
    </source>
</evidence>
<protein>
    <submittedName>
        <fullName evidence="1">DUF2505 domain-containing protein</fullName>
    </submittedName>
</protein>
<dbReference type="EMBL" id="JAKMUV010000015">
    <property type="protein sequence ID" value="MCZ9305751.1"/>
    <property type="molecule type" value="Genomic_DNA"/>
</dbReference>
<dbReference type="InterPro" id="IPR019639">
    <property type="entry name" value="DUF2505"/>
</dbReference>
<comment type="caution">
    <text evidence="1">The sequence shown here is derived from an EMBL/GenBank/DDBJ whole genome shotgun (WGS) entry which is preliminary data.</text>
</comment>
<sequence>MSHSKHVNRTIDLSVQQVYEVVSSETFLLTDEGMVEKTDARIIEAERKELPDGRVWARVGVRASQKELEELSDNGEKPVSFQETYVSRPDASGAFEVTATMELPMGMGTMQTQFVYAPVAGQTACEATLTADVGVPLIAGKLEKHLLKTSDTIVDNSLARITRLSHR</sequence>
<dbReference type="Proteomes" id="UP001146505">
    <property type="component" value="Unassembled WGS sequence"/>
</dbReference>
<proteinExistence type="predicted"/>
<accession>A0A9X3RS68</accession>